<dbReference type="EMBL" id="JAHVKP010000001">
    <property type="protein sequence ID" value="MBY6218201.1"/>
    <property type="molecule type" value="Genomic_DNA"/>
</dbReference>
<evidence type="ECO:0000313" key="2">
    <source>
        <dbReference type="EMBL" id="MBY6218201.1"/>
    </source>
</evidence>
<sequence length="141" mass="14576">MRRILPIALFAAAASLAANGAFAQADSAPIASDSAGALEAPEDWDCDRYDEEWREWIDAGNAPEAWRFSGKTYRAVSDGDLYTWDDWLEWSEDNGCVAPAYLSPGSSGGGIGTPTAVGLVIGAFAAALAAASGGDNAMSPG</sequence>
<keyword evidence="1" id="KW-0732">Signal</keyword>
<protein>
    <submittedName>
        <fullName evidence="2">Uncharacterized protein</fullName>
    </submittedName>
</protein>
<accession>A0A9Q3XDX8</accession>
<gene>
    <name evidence="2" type="ORF">KUV31_07585</name>
</gene>
<proteinExistence type="predicted"/>
<feature type="signal peptide" evidence="1">
    <location>
        <begin position="1"/>
        <end position="23"/>
    </location>
</feature>
<dbReference type="Proteomes" id="UP000824927">
    <property type="component" value="Unassembled WGS sequence"/>
</dbReference>
<feature type="chain" id="PRO_5040172085" evidence="1">
    <location>
        <begin position="24"/>
        <end position="141"/>
    </location>
</feature>
<dbReference type="AlphaFoldDB" id="A0A9Q3XDX8"/>
<evidence type="ECO:0000256" key="1">
    <source>
        <dbReference type="SAM" id="SignalP"/>
    </source>
</evidence>
<dbReference type="RefSeq" id="WP_221428860.1">
    <property type="nucleotide sequence ID" value="NZ_CP095080.1"/>
</dbReference>
<reference evidence="2" key="1">
    <citation type="submission" date="2021-06" db="EMBL/GenBank/DDBJ databases">
        <title>50 bacteria genomes isolated from Dapeng, Shenzhen, China.</title>
        <authorList>
            <person name="Zheng W."/>
            <person name="Yu S."/>
            <person name="Huang Y."/>
        </authorList>
    </citation>
    <scope>NUCLEOTIDE SEQUENCE</scope>
    <source>
        <strain evidence="2">DP4N28-2</strain>
    </source>
</reference>
<comment type="caution">
    <text evidence="2">The sequence shown here is derived from an EMBL/GenBank/DDBJ whole genome shotgun (WGS) entry which is preliminary data.</text>
</comment>
<organism evidence="2 3">
    <name type="scientific">Qipengyuania aquimaris</name>
    <dbReference type="NCBI Taxonomy" id="255984"/>
    <lineage>
        <taxon>Bacteria</taxon>
        <taxon>Pseudomonadati</taxon>
        <taxon>Pseudomonadota</taxon>
        <taxon>Alphaproteobacteria</taxon>
        <taxon>Sphingomonadales</taxon>
        <taxon>Erythrobacteraceae</taxon>
        <taxon>Qipengyuania</taxon>
    </lineage>
</organism>
<name>A0A9Q3XDX8_9SPHN</name>
<evidence type="ECO:0000313" key="3">
    <source>
        <dbReference type="Proteomes" id="UP000824927"/>
    </source>
</evidence>